<proteinExistence type="predicted"/>
<evidence type="ECO:0000313" key="1">
    <source>
        <dbReference type="EMBL" id="URG17423.1"/>
    </source>
</evidence>
<accession>A0A9E7LH78</accession>
<name>A0A9E7LH78_9CAUD</name>
<organism evidence="1 2">
    <name type="scientific">Rhodococcus phage Mbo2</name>
    <dbReference type="NCBI Taxonomy" id="2936911"/>
    <lineage>
        <taxon>Viruses</taxon>
        <taxon>Duplodnaviria</taxon>
        <taxon>Heunggongvirae</taxon>
        <taxon>Uroviricota</taxon>
        <taxon>Caudoviricetes</taxon>
        <taxon>Caudoviricetes incertae sedis</taxon>
        <taxon>Mboduovirus</taxon>
        <taxon>Mboduovirus mbo2</taxon>
    </lineage>
</organism>
<gene>
    <name evidence="1" type="ORF">Mbo2_053</name>
</gene>
<dbReference type="EMBL" id="ON191531">
    <property type="protein sequence ID" value="URG17423.1"/>
    <property type="molecule type" value="Genomic_DNA"/>
</dbReference>
<reference evidence="1" key="1">
    <citation type="submission" date="2022-04" db="EMBL/GenBank/DDBJ databases">
        <authorList>
            <person name="Hwangbo M."/>
            <person name="Wang B."/>
            <person name="Gill J.J."/>
            <person name="Chu K.-H."/>
            <person name="Young R."/>
        </authorList>
    </citation>
    <scope>NUCLEOTIDE SEQUENCE</scope>
</reference>
<evidence type="ECO:0000313" key="2">
    <source>
        <dbReference type="Proteomes" id="UP001057233"/>
    </source>
</evidence>
<sequence>MSDREENSQPRNPFQVLFGIDPEAQERQRMESADLLAEVNGMFTELTPRQVYILSVMVGTAINDNPLGYQWIGKAHATLEHFHHVDQYTGRPHLEGLSE</sequence>
<protein>
    <submittedName>
        <fullName evidence="1">Uncharacterized protein</fullName>
    </submittedName>
</protein>
<keyword evidence="2" id="KW-1185">Reference proteome</keyword>
<dbReference type="Proteomes" id="UP001057233">
    <property type="component" value="Segment"/>
</dbReference>